<evidence type="ECO:0000313" key="3">
    <source>
        <dbReference type="EMBL" id="EFW17939.1"/>
    </source>
</evidence>
<dbReference type="VEuPathDB" id="FungiDB:D8B26_004742"/>
<reference evidence="4" key="1">
    <citation type="journal article" date="2010" name="Genome Res.">
        <title>Population genomic sequencing of Coccidioides fungi reveals recent hybridization and transposon control.</title>
        <authorList>
            <person name="Neafsey D.E."/>
            <person name="Barker B.M."/>
            <person name="Sharpton T.J."/>
            <person name="Stajich J.E."/>
            <person name="Park D.J."/>
            <person name="Whiston E."/>
            <person name="Hung C.-Y."/>
            <person name="McMahan C."/>
            <person name="White J."/>
            <person name="Sykes S."/>
            <person name="Heiman D."/>
            <person name="Young S."/>
            <person name="Zeng Q."/>
            <person name="Abouelleil A."/>
            <person name="Aftuck L."/>
            <person name="Bessette D."/>
            <person name="Brown A."/>
            <person name="FitzGerald M."/>
            <person name="Lui A."/>
            <person name="Macdonald J.P."/>
            <person name="Priest M."/>
            <person name="Orbach M.J."/>
            <person name="Galgiani J.N."/>
            <person name="Kirkland T.N."/>
            <person name="Cole G.T."/>
            <person name="Birren B.W."/>
            <person name="Henn M.R."/>
            <person name="Taylor J.W."/>
            <person name="Rounsley S.D."/>
        </authorList>
    </citation>
    <scope>NUCLEOTIDE SEQUENCE [LARGE SCALE GENOMIC DNA]</scope>
    <source>
        <strain evidence="4">RMSCC 757 / Silveira</strain>
    </source>
</reference>
<evidence type="ECO:0000256" key="1">
    <source>
        <dbReference type="SAM" id="Coils"/>
    </source>
</evidence>
<accession>E9D6R7</accession>
<sequence length="137" mass="15652">MSLRPDRSPNEETTEEQALIKPDDDTKPGIKFKIREIETDIAKQQELLTQIRKKLSRSESNIAMEMERLERMSECGIKDLQSSLMIIHSEMIFGANRGRGSRRLLNGNKDETISAKNIAKFGSRGRSDQNTTWLVKS</sequence>
<evidence type="ECO:0000313" key="4">
    <source>
        <dbReference type="Proteomes" id="UP000002497"/>
    </source>
</evidence>
<protein>
    <submittedName>
        <fullName evidence="3">Predicted protein</fullName>
    </submittedName>
</protein>
<evidence type="ECO:0000256" key="2">
    <source>
        <dbReference type="SAM" id="MobiDB-lite"/>
    </source>
</evidence>
<dbReference type="AlphaFoldDB" id="E9D6R7"/>
<feature type="coiled-coil region" evidence="1">
    <location>
        <begin position="34"/>
        <end position="61"/>
    </location>
</feature>
<dbReference type="EMBL" id="GL636493">
    <property type="protein sequence ID" value="EFW17939.1"/>
    <property type="molecule type" value="Genomic_DNA"/>
</dbReference>
<keyword evidence="4" id="KW-1185">Reference proteome</keyword>
<feature type="compositionally biased region" description="Basic and acidic residues" evidence="2">
    <location>
        <begin position="1"/>
        <end position="10"/>
    </location>
</feature>
<dbReference type="VEuPathDB" id="FungiDB:CPSG_05576"/>
<feature type="region of interest" description="Disordered" evidence="2">
    <location>
        <begin position="1"/>
        <end position="27"/>
    </location>
</feature>
<name>E9D6R7_COCPS</name>
<organism evidence="4">
    <name type="scientific">Coccidioides posadasii (strain RMSCC 757 / Silveira)</name>
    <name type="common">Valley fever fungus</name>
    <dbReference type="NCBI Taxonomy" id="443226"/>
    <lineage>
        <taxon>Eukaryota</taxon>
        <taxon>Fungi</taxon>
        <taxon>Dikarya</taxon>
        <taxon>Ascomycota</taxon>
        <taxon>Pezizomycotina</taxon>
        <taxon>Eurotiomycetes</taxon>
        <taxon>Eurotiomycetidae</taxon>
        <taxon>Onygenales</taxon>
        <taxon>Onygenaceae</taxon>
        <taxon>Coccidioides</taxon>
    </lineage>
</organism>
<keyword evidence="1" id="KW-0175">Coiled coil</keyword>
<dbReference type="HOGENOM" id="CLU_1864956_0_0_1"/>
<gene>
    <name evidence="3" type="ORF">CPSG_05576</name>
</gene>
<reference evidence="4" key="2">
    <citation type="submission" date="2010-03" db="EMBL/GenBank/DDBJ databases">
        <title>The genome sequence of Coccidioides posadasii strain Silveira.</title>
        <authorList>
            <consortium name="The Broad Institute Genome Sequencing Center for Infectious Disease"/>
            <person name="Neafsey D."/>
            <person name="Orbach M."/>
            <person name="Henn M.R."/>
            <person name="Cole G.T."/>
            <person name="Galgiani J."/>
            <person name="Gardner M.J."/>
            <person name="Kirkland T.N."/>
            <person name="Taylor J.W."/>
            <person name="Young S.K."/>
            <person name="Zeng Q."/>
            <person name="Koehrsen M."/>
            <person name="Alvarado L."/>
            <person name="Berlin A."/>
            <person name="Borenstein D."/>
            <person name="Chapman S.B."/>
            <person name="Chen Z."/>
            <person name="Engels R."/>
            <person name="Freedman E."/>
            <person name="Gellesch M."/>
            <person name="Goldberg J."/>
            <person name="Griggs A."/>
            <person name="Gujja S."/>
            <person name="Heilman E."/>
            <person name="Heiman D."/>
            <person name="Howarth C."/>
            <person name="Jen D."/>
            <person name="Larson L."/>
            <person name="Mehta T."/>
            <person name="Neiman D."/>
            <person name="Park D."/>
            <person name="Pearson M."/>
            <person name="Richards J."/>
            <person name="Roberts A."/>
            <person name="Saif S."/>
            <person name="Shea T."/>
            <person name="Shenoy N."/>
            <person name="Sisk P."/>
            <person name="Stolte C."/>
            <person name="Sykes S."/>
            <person name="Walk T."/>
            <person name="White J."/>
            <person name="Yandava C."/>
            <person name="Haas B."/>
            <person name="Nusbaum C."/>
            <person name="Birren B."/>
        </authorList>
    </citation>
    <scope>NUCLEOTIDE SEQUENCE [LARGE SCALE GENOMIC DNA]</scope>
    <source>
        <strain evidence="4">RMSCC 757 / Silveira</strain>
    </source>
</reference>
<dbReference type="Proteomes" id="UP000002497">
    <property type="component" value="Unassembled WGS sequence"/>
</dbReference>
<proteinExistence type="predicted"/>